<dbReference type="Proteomes" id="UP000037179">
    <property type="component" value="Unassembled WGS sequence"/>
</dbReference>
<keyword evidence="2" id="KW-1185">Reference proteome</keyword>
<dbReference type="AlphaFoldDB" id="A0ABC9YR40"/>
<proteinExistence type="predicted"/>
<evidence type="ECO:0000313" key="1">
    <source>
        <dbReference type="EMBL" id="GAP27853.1"/>
    </source>
</evidence>
<sequence>MHPVLARGVDQERRQRDIAARGQVVAMPGRGLPLVHDRLIELVVEFLQGGDDVQGQLVGRVGQPHPVHEPAHLVDELAVVGPALAVVAAQFPNRPEPALVMLLGGQSVDRLDLLLAHIEHVIGCLALAHFRVMPASFLDQAQ</sequence>
<evidence type="ECO:0000313" key="2">
    <source>
        <dbReference type="Proteomes" id="UP000037179"/>
    </source>
</evidence>
<reference evidence="1 2" key="2">
    <citation type="journal article" date="2016" name="Genome Announc.">
        <title>Draft Genome Sequence of Erythromycin- and Oxytetracycline-Sensitive Nocardia seriolae Strain U-1 (NBRC 110359).</title>
        <authorList>
            <person name="Imajoh M."/>
            <person name="Sukeda M."/>
            <person name="Shimizu M."/>
            <person name="Yamane J."/>
            <person name="Ohnishi K."/>
            <person name="Oshima S."/>
        </authorList>
    </citation>
    <scope>NUCLEOTIDE SEQUENCE [LARGE SCALE GENOMIC DNA]</scope>
    <source>
        <strain evidence="1 2">U-1</strain>
    </source>
</reference>
<gene>
    <name evidence="1" type="ORF">NSK11_contig00024-0018</name>
</gene>
<accession>A0ABC9YR40</accession>
<comment type="caution">
    <text evidence="1">The sequence shown here is derived from an EMBL/GenBank/DDBJ whole genome shotgun (WGS) entry which is preliminary data.</text>
</comment>
<dbReference type="EMBL" id="BBYQ01000024">
    <property type="protein sequence ID" value="GAP27853.1"/>
    <property type="molecule type" value="Genomic_DNA"/>
</dbReference>
<protein>
    <submittedName>
        <fullName evidence="1">Lipase</fullName>
    </submittedName>
</protein>
<reference evidence="2" key="1">
    <citation type="submission" date="2015-07" db="EMBL/GenBank/DDBJ databases">
        <title>Nocardia seriolae U-1 whole genome shotgun sequence.</title>
        <authorList>
            <person name="Imajoh M."/>
            <person name="Fukumoto Y."/>
            <person name="Sukeda M."/>
            <person name="Yamane J."/>
            <person name="Yamasaki K."/>
            <person name="Shimizu M."/>
            <person name="Ohnishi K."/>
            <person name="Oshima S."/>
        </authorList>
    </citation>
    <scope>NUCLEOTIDE SEQUENCE [LARGE SCALE GENOMIC DNA]</scope>
    <source>
        <strain evidence="2">U-1</strain>
    </source>
</reference>
<name>A0ABC9YR40_9NOCA</name>
<organism evidence="1 2">
    <name type="scientific">Nocardia seriolae</name>
    <dbReference type="NCBI Taxonomy" id="37332"/>
    <lineage>
        <taxon>Bacteria</taxon>
        <taxon>Bacillati</taxon>
        <taxon>Actinomycetota</taxon>
        <taxon>Actinomycetes</taxon>
        <taxon>Mycobacteriales</taxon>
        <taxon>Nocardiaceae</taxon>
        <taxon>Nocardia</taxon>
    </lineage>
</organism>